<dbReference type="InterPro" id="IPR011991">
    <property type="entry name" value="ArsR-like_HTH"/>
</dbReference>
<dbReference type="SUPFAM" id="SSF46785">
    <property type="entry name" value="Winged helix' DNA-binding domain"/>
    <property type="match status" value="1"/>
</dbReference>
<dbReference type="InterPro" id="IPR036390">
    <property type="entry name" value="WH_DNA-bd_sf"/>
</dbReference>
<accession>A0A7W8GEX9</accession>
<dbReference type="Pfam" id="PF13412">
    <property type="entry name" value="HTH_24"/>
    <property type="match status" value="1"/>
</dbReference>
<evidence type="ECO:0000313" key="2">
    <source>
        <dbReference type="EMBL" id="MBB5234068.1"/>
    </source>
</evidence>
<keyword evidence="3" id="KW-1185">Reference proteome</keyword>
<reference evidence="2 3" key="1">
    <citation type="submission" date="2020-08" db="EMBL/GenBank/DDBJ databases">
        <title>Genomic Encyclopedia of Type Strains, Phase IV (KMG-IV): sequencing the most valuable type-strain genomes for metagenomic binning, comparative biology and taxonomic classification.</title>
        <authorList>
            <person name="Goeker M."/>
        </authorList>
    </citation>
    <scope>NUCLEOTIDE SEQUENCE [LARGE SCALE GENOMIC DNA]</scope>
    <source>
        <strain evidence="2 3">DSM 101791</strain>
    </source>
</reference>
<evidence type="ECO:0000313" key="3">
    <source>
        <dbReference type="Proteomes" id="UP000525389"/>
    </source>
</evidence>
<name>A0A7W8GEX9_9DEIO</name>
<sequence>MRTSSSSSAGTPPAERPAEGSWTFLTNHTHVLLCLAQGEGSTLREVAGRVGITERAVQRIVADLEEAGVLSKVREGRRNRYRIDTSRPLRHPLEAHRSLHDLLSVLGPPDPLPGPEDA</sequence>
<organism evidence="2 3">
    <name type="scientific">Deinococcus budaensis</name>
    <dbReference type="NCBI Taxonomy" id="1665626"/>
    <lineage>
        <taxon>Bacteria</taxon>
        <taxon>Thermotogati</taxon>
        <taxon>Deinococcota</taxon>
        <taxon>Deinococci</taxon>
        <taxon>Deinococcales</taxon>
        <taxon>Deinococcaceae</taxon>
        <taxon>Deinococcus</taxon>
    </lineage>
</organism>
<comment type="caution">
    <text evidence="2">The sequence shown here is derived from an EMBL/GenBank/DDBJ whole genome shotgun (WGS) entry which is preliminary data.</text>
</comment>
<dbReference type="GO" id="GO:0003677">
    <property type="term" value="F:DNA binding"/>
    <property type="evidence" value="ECO:0007669"/>
    <property type="project" value="UniProtKB-KW"/>
</dbReference>
<dbReference type="Proteomes" id="UP000525389">
    <property type="component" value="Unassembled WGS sequence"/>
</dbReference>
<dbReference type="RefSeq" id="WP_184027408.1">
    <property type="nucleotide sequence ID" value="NZ_JACHFN010000004.1"/>
</dbReference>
<dbReference type="EMBL" id="JACHFN010000004">
    <property type="protein sequence ID" value="MBB5234068.1"/>
    <property type="molecule type" value="Genomic_DNA"/>
</dbReference>
<feature type="region of interest" description="Disordered" evidence="1">
    <location>
        <begin position="1"/>
        <end position="21"/>
    </location>
</feature>
<evidence type="ECO:0000256" key="1">
    <source>
        <dbReference type="SAM" id="MobiDB-lite"/>
    </source>
</evidence>
<dbReference type="InterPro" id="IPR036388">
    <property type="entry name" value="WH-like_DNA-bd_sf"/>
</dbReference>
<dbReference type="CDD" id="cd00090">
    <property type="entry name" value="HTH_ARSR"/>
    <property type="match status" value="1"/>
</dbReference>
<protein>
    <submittedName>
        <fullName evidence="2">DNA-binding transcriptional ArsR family regulator</fullName>
    </submittedName>
</protein>
<keyword evidence="2" id="KW-0238">DNA-binding</keyword>
<proteinExistence type="predicted"/>
<dbReference type="Gene3D" id="1.10.10.10">
    <property type="entry name" value="Winged helix-like DNA-binding domain superfamily/Winged helix DNA-binding domain"/>
    <property type="match status" value="1"/>
</dbReference>
<gene>
    <name evidence="2" type="ORF">HNQ09_001506</name>
</gene>
<dbReference type="AlphaFoldDB" id="A0A7W8GEX9"/>